<proteinExistence type="predicted"/>
<reference evidence="3" key="3">
    <citation type="submission" date="2023-07" db="EMBL/GenBank/DDBJ databases">
        <title>Whole Genome Sequencing of Colonoscopy isolates.</title>
        <authorList>
            <person name="Surve S.V."/>
            <person name="Valls R.A."/>
            <person name="Barrak K.E."/>
            <person name="Gardner T.B."/>
            <person name="O'Toole G.A."/>
        </authorList>
    </citation>
    <scope>NUCLEOTIDE SEQUENCE</scope>
    <source>
        <strain evidence="3">GP0119</strain>
    </source>
</reference>
<keyword evidence="4" id="KW-0808">Transferase</keyword>
<name>A0A412FDY0_9BACE</name>
<gene>
    <name evidence="4" type="ORF">DWY26_21040</name>
    <name evidence="2" type="ORF">F2Y35_16625</name>
    <name evidence="1" type="ORF">F2Y39_09920</name>
    <name evidence="3" type="ORF">Q4469_04900</name>
</gene>
<sequence length="303" mass="36150">MSIKQQLVRILLRGMKEVYMDRIISDKLYLSLLYRRVLDKKMHWDNPCTFNEKLQWLKIYNRRNEYTQMVDKIAVKKIVAEKLGEKYIIPTLGVWDDFDDIDFSILPDRFVLKCNHDSGSICICKNKNTFDIAEARKKMRKGLKQNLYWAGREWPYKDVKPRILAEKFMEDEGGDGDLKDYKLMCFNGKVYCTFVCSERFEGSGLKVTFFDRDWKRLSFERHYPSSEKVIFKPVHYYEMIRLAEELSKNIPFVRSDFYEINGQLYFGELTFYPGSGLEEFTPPEWDRRLGELIKLPHIDPLLL</sequence>
<dbReference type="InterPro" id="IPR029465">
    <property type="entry name" value="ATPgrasp_TupA"/>
</dbReference>
<dbReference type="RefSeq" id="WP_005681216.1">
    <property type="nucleotide sequence ID" value="NZ_CAXKYF010000012.1"/>
</dbReference>
<dbReference type="Proteomes" id="UP000284205">
    <property type="component" value="Unassembled WGS sequence"/>
</dbReference>
<dbReference type="Proteomes" id="UP000491168">
    <property type="component" value="Unassembled WGS sequence"/>
</dbReference>
<reference evidence="4 5" key="1">
    <citation type="submission" date="2018-08" db="EMBL/GenBank/DDBJ databases">
        <title>A genome reference for cultivated species of the human gut microbiota.</title>
        <authorList>
            <person name="Zou Y."/>
            <person name="Xue W."/>
            <person name="Luo G."/>
        </authorList>
    </citation>
    <scope>NUCLEOTIDE SEQUENCE [LARGE SCALE GENOMIC DNA]</scope>
    <source>
        <strain evidence="4 5">AF24-29LB</strain>
    </source>
</reference>
<evidence type="ECO:0000313" key="4">
    <source>
        <dbReference type="EMBL" id="RGR66344.1"/>
    </source>
</evidence>
<dbReference type="GeneID" id="75114818"/>
<dbReference type="Pfam" id="PF14305">
    <property type="entry name" value="ATPgrasp_TupA"/>
    <property type="match status" value="1"/>
</dbReference>
<dbReference type="Proteomes" id="UP000427825">
    <property type="component" value="Unassembled WGS sequence"/>
</dbReference>
<dbReference type="EMBL" id="QRUO01000031">
    <property type="protein sequence ID" value="RGR66344.1"/>
    <property type="molecule type" value="Genomic_DNA"/>
</dbReference>
<evidence type="ECO:0000313" key="1">
    <source>
        <dbReference type="EMBL" id="KAA5477084.1"/>
    </source>
</evidence>
<dbReference type="SUPFAM" id="SSF56059">
    <property type="entry name" value="Glutathione synthetase ATP-binding domain-like"/>
    <property type="match status" value="1"/>
</dbReference>
<evidence type="ECO:0000313" key="7">
    <source>
        <dbReference type="Proteomes" id="UP000491168"/>
    </source>
</evidence>
<evidence type="ECO:0000313" key="6">
    <source>
        <dbReference type="Proteomes" id="UP000427825"/>
    </source>
</evidence>
<dbReference type="GO" id="GO:0016740">
    <property type="term" value="F:transferase activity"/>
    <property type="evidence" value="ECO:0007669"/>
    <property type="project" value="UniProtKB-KW"/>
</dbReference>
<dbReference type="EMBL" id="JAUONL010000003">
    <property type="protein sequence ID" value="MDO6357036.1"/>
    <property type="molecule type" value="Genomic_DNA"/>
</dbReference>
<organism evidence="4 5">
    <name type="scientific">Bacteroides caccae</name>
    <dbReference type="NCBI Taxonomy" id="47678"/>
    <lineage>
        <taxon>Bacteria</taxon>
        <taxon>Pseudomonadati</taxon>
        <taxon>Bacteroidota</taxon>
        <taxon>Bacteroidia</taxon>
        <taxon>Bacteroidales</taxon>
        <taxon>Bacteroidaceae</taxon>
        <taxon>Bacteroides</taxon>
    </lineage>
</organism>
<dbReference type="AlphaFoldDB" id="A0A412FDY0"/>
<dbReference type="EMBL" id="VVYF01000017">
    <property type="protein sequence ID" value="KAA5489323.1"/>
    <property type="molecule type" value="Genomic_DNA"/>
</dbReference>
<dbReference type="EMBL" id="VVYJ01000005">
    <property type="protein sequence ID" value="KAA5477084.1"/>
    <property type="molecule type" value="Genomic_DNA"/>
</dbReference>
<evidence type="ECO:0000313" key="2">
    <source>
        <dbReference type="EMBL" id="KAA5489323.1"/>
    </source>
</evidence>
<reference evidence="6 7" key="2">
    <citation type="journal article" date="2019" name="Nat. Med.">
        <title>A library of human gut bacterial isolates paired with longitudinal multiomics data enables mechanistic microbiome research.</title>
        <authorList>
            <person name="Poyet M."/>
            <person name="Groussin M."/>
            <person name="Gibbons S.M."/>
            <person name="Avila-Pacheco J."/>
            <person name="Jiang X."/>
            <person name="Kearney S.M."/>
            <person name="Perrotta A.R."/>
            <person name="Berdy B."/>
            <person name="Zhao S."/>
            <person name="Lieberman T.D."/>
            <person name="Swanson P.K."/>
            <person name="Smith M."/>
            <person name="Roesemann S."/>
            <person name="Alexander J.E."/>
            <person name="Rich S.A."/>
            <person name="Livny J."/>
            <person name="Vlamakis H."/>
            <person name="Clish C."/>
            <person name="Bullock K."/>
            <person name="Deik A."/>
            <person name="Scott J."/>
            <person name="Pierce K.A."/>
            <person name="Xavier R.J."/>
            <person name="Alm E.J."/>
        </authorList>
    </citation>
    <scope>NUCLEOTIDE SEQUENCE [LARGE SCALE GENOMIC DNA]</scope>
    <source>
        <strain evidence="2 7">BIOML-A21</strain>
        <strain evidence="1 6">BIOML-A25</strain>
    </source>
</reference>
<accession>A0A412FDY0</accession>
<comment type="caution">
    <text evidence="4">The sequence shown here is derived from an EMBL/GenBank/DDBJ whole genome shotgun (WGS) entry which is preliminary data.</text>
</comment>
<dbReference type="Proteomes" id="UP001170023">
    <property type="component" value="Unassembled WGS sequence"/>
</dbReference>
<protein>
    <submittedName>
        <fullName evidence="3">ATP-grasp fold amidoligase family protein</fullName>
    </submittedName>
    <submittedName>
        <fullName evidence="4">Glycosyl transferase</fullName>
    </submittedName>
</protein>
<evidence type="ECO:0000313" key="3">
    <source>
        <dbReference type="EMBL" id="MDO6357036.1"/>
    </source>
</evidence>
<evidence type="ECO:0000313" key="5">
    <source>
        <dbReference type="Proteomes" id="UP000284205"/>
    </source>
</evidence>